<evidence type="ECO:0000256" key="2">
    <source>
        <dbReference type="ARBA" id="ARBA00022737"/>
    </source>
</evidence>
<feature type="domain" description="C2H2-type" evidence="7">
    <location>
        <begin position="399"/>
        <end position="428"/>
    </location>
</feature>
<feature type="compositionally biased region" description="Polar residues" evidence="6">
    <location>
        <begin position="968"/>
        <end position="986"/>
    </location>
</feature>
<dbReference type="SUPFAM" id="SSF57667">
    <property type="entry name" value="beta-beta-alpha zinc fingers"/>
    <property type="match status" value="6"/>
</dbReference>
<feature type="region of interest" description="Disordered" evidence="6">
    <location>
        <begin position="674"/>
        <end position="738"/>
    </location>
</feature>
<keyword evidence="9" id="KW-1185">Reference proteome</keyword>
<feature type="region of interest" description="Disordered" evidence="6">
    <location>
        <begin position="336"/>
        <end position="358"/>
    </location>
</feature>
<evidence type="ECO:0000256" key="4">
    <source>
        <dbReference type="ARBA" id="ARBA00022833"/>
    </source>
</evidence>
<accession>A0A6J8C9X4</accession>
<dbReference type="SMART" id="SM00355">
    <property type="entry name" value="ZnF_C2H2"/>
    <property type="match status" value="13"/>
</dbReference>
<dbReference type="Proteomes" id="UP000507470">
    <property type="component" value="Unassembled WGS sequence"/>
</dbReference>
<dbReference type="PANTHER" id="PTHR24409:SF295">
    <property type="entry name" value="AZ2-RELATED"/>
    <property type="match status" value="1"/>
</dbReference>
<feature type="domain" description="C2H2-type" evidence="7">
    <location>
        <begin position="520"/>
        <end position="547"/>
    </location>
</feature>
<evidence type="ECO:0000256" key="6">
    <source>
        <dbReference type="SAM" id="MobiDB-lite"/>
    </source>
</evidence>
<dbReference type="GO" id="GO:0005634">
    <property type="term" value="C:nucleus"/>
    <property type="evidence" value="ECO:0007669"/>
    <property type="project" value="TreeGrafter"/>
</dbReference>
<dbReference type="GO" id="GO:0000981">
    <property type="term" value="F:DNA-binding transcription factor activity, RNA polymerase II-specific"/>
    <property type="evidence" value="ECO:0007669"/>
    <property type="project" value="TreeGrafter"/>
</dbReference>
<feature type="domain" description="C2H2-type" evidence="7">
    <location>
        <begin position="466"/>
        <end position="495"/>
    </location>
</feature>
<dbReference type="PANTHER" id="PTHR24409">
    <property type="entry name" value="ZINC FINGER PROTEIN 142"/>
    <property type="match status" value="1"/>
</dbReference>
<gene>
    <name evidence="8" type="ORF">MCOR_28078</name>
</gene>
<proteinExistence type="predicted"/>
<dbReference type="PROSITE" id="PS50157">
    <property type="entry name" value="ZINC_FINGER_C2H2_2"/>
    <property type="match status" value="12"/>
</dbReference>
<feature type="domain" description="C2H2-type" evidence="7">
    <location>
        <begin position="576"/>
        <end position="608"/>
    </location>
</feature>
<feature type="compositionally biased region" description="Basic residues" evidence="6">
    <location>
        <begin position="674"/>
        <end position="685"/>
    </location>
</feature>
<keyword evidence="4" id="KW-0862">Zinc</keyword>
<dbReference type="Pfam" id="PF13912">
    <property type="entry name" value="zf-C2H2_6"/>
    <property type="match status" value="2"/>
</dbReference>
<feature type="domain" description="C2H2-type" evidence="7">
    <location>
        <begin position="609"/>
        <end position="636"/>
    </location>
</feature>
<dbReference type="Pfam" id="PF00096">
    <property type="entry name" value="zf-C2H2"/>
    <property type="match status" value="6"/>
</dbReference>
<keyword evidence="2" id="KW-0677">Repeat</keyword>
<feature type="domain" description="C2H2-type" evidence="7">
    <location>
        <begin position="288"/>
        <end position="310"/>
    </location>
</feature>
<dbReference type="FunFam" id="3.30.160.60:FF:002343">
    <property type="entry name" value="Zinc finger protein 33A"/>
    <property type="match status" value="1"/>
</dbReference>
<feature type="region of interest" description="Disordered" evidence="6">
    <location>
        <begin position="215"/>
        <end position="256"/>
    </location>
</feature>
<keyword evidence="1" id="KW-0479">Metal-binding</keyword>
<dbReference type="OrthoDB" id="10064525at2759"/>
<reference evidence="8 9" key="1">
    <citation type="submission" date="2020-06" db="EMBL/GenBank/DDBJ databases">
        <authorList>
            <person name="Li R."/>
            <person name="Bekaert M."/>
        </authorList>
    </citation>
    <scope>NUCLEOTIDE SEQUENCE [LARGE SCALE GENOMIC DNA]</scope>
    <source>
        <strain evidence="9">wild</strain>
    </source>
</reference>
<dbReference type="EMBL" id="CACVKT020005120">
    <property type="protein sequence ID" value="CAC5393198.1"/>
    <property type="molecule type" value="Genomic_DNA"/>
</dbReference>
<dbReference type="PROSITE" id="PS00028">
    <property type="entry name" value="ZINC_FINGER_C2H2_1"/>
    <property type="match status" value="10"/>
</dbReference>
<feature type="domain" description="C2H2-type" evidence="7">
    <location>
        <begin position="260"/>
        <end position="287"/>
    </location>
</feature>
<name>A0A6J8C9X4_MYTCO</name>
<dbReference type="GO" id="GO:0008270">
    <property type="term" value="F:zinc ion binding"/>
    <property type="evidence" value="ECO:0007669"/>
    <property type="project" value="UniProtKB-KW"/>
</dbReference>
<feature type="region of interest" description="Disordered" evidence="6">
    <location>
        <begin position="964"/>
        <end position="986"/>
    </location>
</feature>
<feature type="domain" description="C2H2-type" evidence="7">
    <location>
        <begin position="637"/>
        <end position="666"/>
    </location>
</feature>
<feature type="compositionally biased region" description="Polar residues" evidence="6">
    <location>
        <begin position="229"/>
        <end position="241"/>
    </location>
</feature>
<sequence>MAHAFLETFTVGMDSQTAVAVQSLLESQTLPEPIQATGEEEDVFQCGKCKRQFTTLGAFINHKQSRCVLQRQLSASQNVINHSSLLQAVNRAPQLMQAPFSQAATLPAYATVSQSPLTQNMVLTDELMSFASVDQTLGASTIQLQQGAALQASGPLLSQVGPFNTRTSNVTILNAINTTSTLPSTSAFTSTVTANQVPLQNVMFTALPEKPIAQTVTKPSPTKAGRKSAQASMVNNASSNEDPAILRRKKPGESEDKKKLRCQYCDKAFAKNFDLQQHIRAHTGEKPFQCIVCGRAFAQKSNVKKHMSTHKVWPTGAGSTLPQQSPTQVQQIEVPVEPTPPPPTSEVEPEDHHTVQGEGDKKKLLVIDNSYICQYCNEKFKSYFQLKTHMIKHKSEQVYKCVQKDCSLSFKDLDAFLQHVKSHENELQYRCHMCNKFFSSLYELGVHQYTHSLYPNHPVKPGPRHFQCTKCMNKYSSPEALEHHMATSSHSHPCPYCEKVFTCERYLRRHLPSHGSEGQFQCNICQKRFKAEHYLKMHLMIHSGEKPFSCQQCGASFNRKDKLKRHMTIHDTAKRFKCPFKSYTGCDKEFNRPDKLKAHIITHSGVRPFECKDCGKTFSRRPHLREHERGHAADYKFKCESCGKGFWRPKTFKDHKCQPLKPGQTRVYVYRHRNRRKVGRPKKRMITVTKDSINKTSEINTRKRRNRTVVSHDQSREEESQSTEAAQEQDPPEMQNTQSRGRIIIQPHEEDFSIKPEQEFQQQMNPPDRLMEGDVSSVDKQDFCVKVIPPENLLNQQYVTVHIQNPHVGQSEFQTHLLPTSTAQMLSSNVTSMPITIIETQRGTMLPVHVASVEGATDGDALPLQVTAMSGMGVHGAMVSGVGPCISVEELVPVQVTLQDDNDAMVDSGIVVSSAGQHHQQSYVNQLEDFVDETDRETTVPKTIDDSSLTLHLDPEMTMIEKKDDMCNSPSSPHTNKQFTSTPVSKKSTLTSKAKVAHHQETLHSNLESIFTVLETVDTALVSIVGIASDIKHAVD</sequence>
<dbReference type="Gene3D" id="3.30.160.60">
    <property type="entry name" value="Classic Zinc Finger"/>
    <property type="match status" value="9"/>
</dbReference>
<evidence type="ECO:0000256" key="3">
    <source>
        <dbReference type="ARBA" id="ARBA00022771"/>
    </source>
</evidence>
<evidence type="ECO:0000256" key="1">
    <source>
        <dbReference type="ARBA" id="ARBA00022723"/>
    </source>
</evidence>
<evidence type="ECO:0000313" key="8">
    <source>
        <dbReference type="EMBL" id="CAC5393198.1"/>
    </source>
</evidence>
<feature type="domain" description="C2H2-type" evidence="7">
    <location>
        <begin position="429"/>
        <end position="452"/>
    </location>
</feature>
<dbReference type="FunFam" id="3.30.160.60:FF:001527">
    <property type="entry name" value="Zinc finger protein"/>
    <property type="match status" value="1"/>
</dbReference>
<dbReference type="GO" id="GO:0000977">
    <property type="term" value="F:RNA polymerase II transcription regulatory region sequence-specific DNA binding"/>
    <property type="evidence" value="ECO:0007669"/>
    <property type="project" value="TreeGrafter"/>
</dbReference>
<feature type="domain" description="C2H2-type" evidence="7">
    <location>
        <begin position="371"/>
        <end position="398"/>
    </location>
</feature>
<feature type="compositionally biased region" description="Polar residues" evidence="6">
    <location>
        <begin position="689"/>
        <end position="699"/>
    </location>
</feature>
<dbReference type="FunFam" id="3.30.160.60:FF:000679">
    <property type="entry name" value="Zinc finger protein 341"/>
    <property type="match status" value="1"/>
</dbReference>
<evidence type="ECO:0000256" key="5">
    <source>
        <dbReference type="PROSITE-ProRule" id="PRU00042"/>
    </source>
</evidence>
<protein>
    <submittedName>
        <fullName evidence="8">Zinc finger protein 341</fullName>
    </submittedName>
</protein>
<feature type="domain" description="C2H2-type" evidence="7">
    <location>
        <begin position="548"/>
        <end position="575"/>
    </location>
</feature>
<keyword evidence="3 5" id="KW-0863">Zinc-finger</keyword>
<organism evidence="8 9">
    <name type="scientific">Mytilus coruscus</name>
    <name type="common">Sea mussel</name>
    <dbReference type="NCBI Taxonomy" id="42192"/>
    <lineage>
        <taxon>Eukaryota</taxon>
        <taxon>Metazoa</taxon>
        <taxon>Spiralia</taxon>
        <taxon>Lophotrochozoa</taxon>
        <taxon>Mollusca</taxon>
        <taxon>Bivalvia</taxon>
        <taxon>Autobranchia</taxon>
        <taxon>Pteriomorphia</taxon>
        <taxon>Mytilida</taxon>
        <taxon>Mytiloidea</taxon>
        <taxon>Mytilidae</taxon>
        <taxon>Mytilinae</taxon>
        <taxon>Mytilus</taxon>
    </lineage>
</organism>
<feature type="domain" description="C2H2-type" evidence="7">
    <location>
        <begin position="492"/>
        <end position="519"/>
    </location>
</feature>
<dbReference type="InterPro" id="IPR036236">
    <property type="entry name" value="Znf_C2H2_sf"/>
</dbReference>
<evidence type="ECO:0000313" key="9">
    <source>
        <dbReference type="Proteomes" id="UP000507470"/>
    </source>
</evidence>
<evidence type="ECO:0000259" key="7">
    <source>
        <dbReference type="PROSITE" id="PS50157"/>
    </source>
</evidence>
<dbReference type="InterPro" id="IPR013087">
    <property type="entry name" value="Znf_C2H2_type"/>
</dbReference>
<dbReference type="AlphaFoldDB" id="A0A6J8C9X4"/>